<feature type="transmembrane region" description="Helical" evidence="1">
    <location>
        <begin position="311"/>
        <end position="329"/>
    </location>
</feature>
<name>A0A1F7GCL6_9BACT</name>
<evidence type="ECO:0000313" key="3">
    <source>
        <dbReference type="Proteomes" id="UP000178372"/>
    </source>
</evidence>
<dbReference type="EMBL" id="MFZF01000016">
    <property type="protein sequence ID" value="OGK16525.1"/>
    <property type="molecule type" value="Genomic_DNA"/>
</dbReference>
<evidence type="ECO:0000313" key="2">
    <source>
        <dbReference type="EMBL" id="OGK16525.1"/>
    </source>
</evidence>
<gene>
    <name evidence="2" type="ORF">A2690_04205</name>
</gene>
<comment type="caution">
    <text evidence="2">The sequence shown here is derived from an EMBL/GenBank/DDBJ whole genome shotgun (WGS) entry which is preliminary data.</text>
</comment>
<evidence type="ECO:0000256" key="1">
    <source>
        <dbReference type="SAM" id="Phobius"/>
    </source>
</evidence>
<evidence type="ECO:0008006" key="4">
    <source>
        <dbReference type="Google" id="ProtNLM"/>
    </source>
</evidence>
<accession>A0A1F7GCL6</accession>
<sequence>MRTYLKQIINHFKKDKSLFLALLFVVGVLALRLYKMDGFATFLGDQGRDAIIIKRIATLEHLTAIGPITSVGQIFLGPFYYYFVAPWLLLFKFNPLGLAIGVAVTSSVLLFWIYLFTAELFSKKLAWFIIITSGVATALYSFARFSWNPNLLPYVAFLVVLSTQHLFKTKKNISAIVLGVLLSIAVQLHYIALILLPPVILIFTFYFFFEKKKVKEILNLAFITGISFTVVSSPLIMFDLRHGFLNLKNFLKLFTQTGTVNGGKWEEFLSVFQALNKFIFNVDLNKTLPVVLLIVLFSLLLWALKKNRQYSLISLFFIFILTGLSLYGGPKYSHYMGSVYIYYLAVIGIMILSLPKKITPVIMGIFLILFSYISVQHYDFLRGDPNYQIRHAKRITESMFLNIHVKKFQITSLPERYSDYSYRYFLEVAGKKPLEKDTLEKADELFVLCEGRCDLIIGNPTWDIAFFAPRKITKQWVVENVTIYKLTR</sequence>
<feature type="transmembrane region" description="Helical" evidence="1">
    <location>
        <begin position="150"/>
        <end position="167"/>
    </location>
</feature>
<reference evidence="2 3" key="1">
    <citation type="journal article" date="2016" name="Nat. Commun.">
        <title>Thousands of microbial genomes shed light on interconnected biogeochemical processes in an aquifer system.</title>
        <authorList>
            <person name="Anantharaman K."/>
            <person name="Brown C.T."/>
            <person name="Hug L.A."/>
            <person name="Sharon I."/>
            <person name="Castelle C.J."/>
            <person name="Probst A.J."/>
            <person name="Thomas B.C."/>
            <person name="Singh A."/>
            <person name="Wilkins M.J."/>
            <person name="Karaoz U."/>
            <person name="Brodie E.L."/>
            <person name="Williams K.H."/>
            <person name="Hubbard S.S."/>
            <person name="Banfield J.F."/>
        </authorList>
    </citation>
    <scope>NUCLEOTIDE SEQUENCE [LARGE SCALE GENOMIC DNA]</scope>
</reference>
<feature type="transmembrane region" description="Helical" evidence="1">
    <location>
        <begin position="335"/>
        <end position="354"/>
    </location>
</feature>
<dbReference type="AlphaFoldDB" id="A0A1F7GCL6"/>
<feature type="transmembrane region" description="Helical" evidence="1">
    <location>
        <begin position="64"/>
        <end position="84"/>
    </location>
</feature>
<dbReference type="Proteomes" id="UP000178372">
    <property type="component" value="Unassembled WGS sequence"/>
</dbReference>
<feature type="transmembrane region" description="Helical" evidence="1">
    <location>
        <begin position="96"/>
        <end position="114"/>
    </location>
</feature>
<keyword evidence="1" id="KW-0472">Membrane</keyword>
<feature type="transmembrane region" description="Helical" evidence="1">
    <location>
        <begin position="218"/>
        <end position="238"/>
    </location>
</feature>
<organism evidence="2 3">
    <name type="scientific">Candidatus Roizmanbacteria bacterium RIFCSPHIGHO2_01_FULL_39_12b</name>
    <dbReference type="NCBI Taxonomy" id="1802030"/>
    <lineage>
        <taxon>Bacteria</taxon>
        <taxon>Candidatus Roizmaniibacteriota</taxon>
    </lineage>
</organism>
<proteinExistence type="predicted"/>
<protein>
    <recommendedName>
        <fullName evidence="4">Glycosyltransferase RgtA/B/C/D-like domain-containing protein</fullName>
    </recommendedName>
</protein>
<feature type="transmembrane region" description="Helical" evidence="1">
    <location>
        <begin position="361"/>
        <end position="378"/>
    </location>
</feature>
<feature type="transmembrane region" description="Helical" evidence="1">
    <location>
        <begin position="173"/>
        <end position="206"/>
    </location>
</feature>
<feature type="transmembrane region" description="Helical" evidence="1">
    <location>
        <begin position="287"/>
        <end position="304"/>
    </location>
</feature>
<feature type="transmembrane region" description="Helical" evidence="1">
    <location>
        <begin position="126"/>
        <end position="143"/>
    </location>
</feature>
<keyword evidence="1" id="KW-0812">Transmembrane</keyword>
<keyword evidence="1" id="KW-1133">Transmembrane helix</keyword>